<sequence>MTNPLQAFMDVRRGEWPLALSMFCYFFLVISSFWILKPLKKGLFIQYYDDRGFTFLGTVFNAAQAELLAKVLNMVVAFIAVVVFSALSRQLRREKLSFVFTGFFVACYVLFVQLLHQPGPGTVWSFYLFGDLFSTLMVATFFAFLNDSVRPDTAKRLYGLVGLGGVAGGVFGTTVLRLNIERFSNGEWLWVCTGFALLILIAAAYASRYVQVEIEPSAPDPEQGSANPATEGALLVMRSPYLLSIVAIVGLYEVISTMVDFQFTSTIAHYLSGPEIGAQFALVFSITNWVSLFVQLFLTGLVMSRFGVGIALIVLPCAIALGSSAFLLFPVLWVGSLLNTADNAFSYSINQSAKEALYVPTSQAEKYRAKAFIDMFVQRFAKAIAVVVSLGLTLMFSDFESLRYLSVITLVLLAVWLWAATYAGRRFAEYERAETAQAPAP</sequence>
<dbReference type="Proteomes" id="UP000644693">
    <property type="component" value="Unassembled WGS sequence"/>
</dbReference>
<keyword evidence="8 10" id="KW-0472">Membrane</keyword>
<dbReference type="Gene3D" id="1.20.1250.20">
    <property type="entry name" value="MFS general substrate transporter like domains"/>
    <property type="match status" value="1"/>
</dbReference>
<keyword evidence="6 10" id="KW-0067">ATP-binding</keyword>
<dbReference type="GO" id="GO:0005524">
    <property type="term" value="F:ATP binding"/>
    <property type="evidence" value="ECO:0007669"/>
    <property type="project" value="UniProtKB-KW"/>
</dbReference>
<evidence type="ECO:0000256" key="8">
    <source>
        <dbReference type="ARBA" id="ARBA00023136"/>
    </source>
</evidence>
<keyword evidence="7 10" id="KW-1133">Transmembrane helix</keyword>
<dbReference type="AlphaFoldDB" id="A0A918XI32"/>
<keyword evidence="4 10" id="KW-0812">Transmembrane</keyword>
<dbReference type="EMBL" id="BMYM01000001">
    <property type="protein sequence ID" value="GHD32637.1"/>
    <property type="molecule type" value="Genomic_DNA"/>
</dbReference>
<gene>
    <name evidence="11" type="ORF">GCM10007053_17170</name>
</gene>
<feature type="transmembrane region" description="Helical" evidence="10">
    <location>
        <begin position="96"/>
        <end position="114"/>
    </location>
</feature>
<keyword evidence="12" id="KW-1185">Reference proteome</keyword>
<feature type="transmembrane region" description="Helical" evidence="10">
    <location>
        <begin position="279"/>
        <end position="298"/>
    </location>
</feature>
<evidence type="ECO:0000313" key="12">
    <source>
        <dbReference type="Proteomes" id="UP000644693"/>
    </source>
</evidence>
<feature type="transmembrane region" description="Helical" evidence="10">
    <location>
        <begin position="188"/>
        <end position="206"/>
    </location>
</feature>
<evidence type="ECO:0000313" key="11">
    <source>
        <dbReference type="EMBL" id="GHD32637.1"/>
    </source>
</evidence>
<proteinExistence type="inferred from homology"/>
<evidence type="ECO:0000256" key="3">
    <source>
        <dbReference type="ARBA" id="ARBA00022448"/>
    </source>
</evidence>
<dbReference type="PANTHER" id="PTHR31187">
    <property type="match status" value="1"/>
</dbReference>
<dbReference type="InterPro" id="IPR036259">
    <property type="entry name" value="MFS_trans_sf"/>
</dbReference>
<feature type="transmembrane region" description="Helical" evidence="10">
    <location>
        <begin position="241"/>
        <end position="259"/>
    </location>
</feature>
<organism evidence="11 12">
    <name type="scientific">Parahalioglobus pacificus</name>
    <dbReference type="NCBI Taxonomy" id="930806"/>
    <lineage>
        <taxon>Bacteria</taxon>
        <taxon>Pseudomonadati</taxon>
        <taxon>Pseudomonadota</taxon>
        <taxon>Gammaproteobacteria</taxon>
        <taxon>Cellvibrionales</taxon>
        <taxon>Halieaceae</taxon>
        <taxon>Parahalioglobus</taxon>
    </lineage>
</organism>
<feature type="transmembrane region" description="Helical" evidence="10">
    <location>
        <begin position="310"/>
        <end position="333"/>
    </location>
</feature>
<feature type="transmembrane region" description="Helical" evidence="10">
    <location>
        <begin position="380"/>
        <end position="397"/>
    </location>
</feature>
<reference evidence="11" key="1">
    <citation type="journal article" date="2014" name="Int. J. Syst. Evol. Microbiol.">
        <title>Complete genome sequence of Corynebacterium casei LMG S-19264T (=DSM 44701T), isolated from a smear-ripened cheese.</title>
        <authorList>
            <consortium name="US DOE Joint Genome Institute (JGI-PGF)"/>
            <person name="Walter F."/>
            <person name="Albersmeier A."/>
            <person name="Kalinowski J."/>
            <person name="Ruckert C."/>
        </authorList>
    </citation>
    <scope>NUCLEOTIDE SEQUENCE</scope>
    <source>
        <strain evidence="11">KCTC 23430</strain>
    </source>
</reference>
<dbReference type="InterPro" id="IPR004667">
    <property type="entry name" value="ADP_ATP_car_bac_type"/>
</dbReference>
<dbReference type="PANTHER" id="PTHR31187:SF1">
    <property type="entry name" value="ADP,ATP CARRIER PROTEIN 1"/>
    <property type="match status" value="1"/>
</dbReference>
<evidence type="ECO:0000256" key="10">
    <source>
        <dbReference type="RuleBase" id="RU363121"/>
    </source>
</evidence>
<accession>A0A918XI32</accession>
<evidence type="ECO:0000256" key="5">
    <source>
        <dbReference type="ARBA" id="ARBA00022741"/>
    </source>
</evidence>
<dbReference type="GO" id="GO:0016020">
    <property type="term" value="C:membrane"/>
    <property type="evidence" value="ECO:0007669"/>
    <property type="project" value="UniProtKB-SubCell"/>
</dbReference>
<evidence type="ECO:0000256" key="2">
    <source>
        <dbReference type="ARBA" id="ARBA00007127"/>
    </source>
</evidence>
<feature type="transmembrane region" description="Helical" evidence="10">
    <location>
        <begin position="126"/>
        <end position="145"/>
    </location>
</feature>
<dbReference type="RefSeq" id="WP_189477140.1">
    <property type="nucleotide sequence ID" value="NZ_BMYM01000001.1"/>
</dbReference>
<feature type="transmembrane region" description="Helical" evidence="10">
    <location>
        <begin position="67"/>
        <end position="87"/>
    </location>
</feature>
<keyword evidence="3 10" id="KW-0813">Transport</keyword>
<feature type="transmembrane region" description="Helical" evidence="10">
    <location>
        <begin position="16"/>
        <end position="36"/>
    </location>
</feature>
<evidence type="ECO:0000256" key="6">
    <source>
        <dbReference type="ARBA" id="ARBA00022840"/>
    </source>
</evidence>
<name>A0A918XI32_9GAMM</name>
<keyword evidence="5 10" id="KW-0547">Nucleotide-binding</keyword>
<feature type="transmembrane region" description="Helical" evidence="10">
    <location>
        <begin position="157"/>
        <end position="176"/>
    </location>
</feature>
<protein>
    <recommendedName>
        <fullName evidence="10">ADP,ATP carrier protein</fullName>
    </recommendedName>
</protein>
<dbReference type="GO" id="GO:0005471">
    <property type="term" value="F:ATP:ADP antiporter activity"/>
    <property type="evidence" value="ECO:0007669"/>
    <property type="project" value="InterPro"/>
</dbReference>
<comment type="similarity">
    <text evidence="2 10">Belongs to the ADP/ATP translocase tlc family.</text>
</comment>
<comment type="caution">
    <text evidence="11">The sequence shown here is derived from an EMBL/GenBank/DDBJ whole genome shotgun (WGS) entry which is preliminary data.</text>
</comment>
<dbReference type="SUPFAM" id="SSF103473">
    <property type="entry name" value="MFS general substrate transporter"/>
    <property type="match status" value="1"/>
</dbReference>
<feature type="transmembrane region" description="Helical" evidence="10">
    <location>
        <begin position="404"/>
        <end position="423"/>
    </location>
</feature>
<evidence type="ECO:0000256" key="4">
    <source>
        <dbReference type="ARBA" id="ARBA00022692"/>
    </source>
</evidence>
<comment type="function">
    <text evidence="9">Provides the rickettsial cell with host ATP in exchange for rickettsial ADP. This is an obligate exchange system. This energy acquiring activity is an important component of rickettsial parasitism.</text>
</comment>
<evidence type="ECO:0000256" key="7">
    <source>
        <dbReference type="ARBA" id="ARBA00022989"/>
    </source>
</evidence>
<comment type="subcellular location">
    <subcellularLocation>
        <location evidence="1 10">Membrane</location>
        <topology evidence="1 10">Multi-pass membrane protein</topology>
    </subcellularLocation>
</comment>
<dbReference type="Pfam" id="PF03219">
    <property type="entry name" value="TLC"/>
    <property type="match status" value="1"/>
</dbReference>
<evidence type="ECO:0000256" key="1">
    <source>
        <dbReference type="ARBA" id="ARBA00004141"/>
    </source>
</evidence>
<reference evidence="11" key="2">
    <citation type="submission" date="2020-09" db="EMBL/GenBank/DDBJ databases">
        <authorList>
            <person name="Sun Q."/>
            <person name="Kim S."/>
        </authorList>
    </citation>
    <scope>NUCLEOTIDE SEQUENCE</scope>
    <source>
        <strain evidence="11">KCTC 23430</strain>
    </source>
</reference>
<evidence type="ECO:0000256" key="9">
    <source>
        <dbReference type="ARBA" id="ARBA00024792"/>
    </source>
</evidence>